<name>A0A066YLV0_9ACTN</name>
<dbReference type="HOGENOM" id="CLU_3311239_0_0_11"/>
<keyword evidence="2" id="KW-1185">Reference proteome</keyword>
<reference evidence="1 2" key="1">
    <citation type="submission" date="2014-05" db="EMBL/GenBank/DDBJ databases">
        <title>Draft Genome Sequence of Kitasatospora cheerisanensis KCTC 2395.</title>
        <authorList>
            <person name="Nam D.H."/>
        </authorList>
    </citation>
    <scope>NUCLEOTIDE SEQUENCE [LARGE SCALE GENOMIC DNA]</scope>
    <source>
        <strain evidence="1 2">KCTC 2395</strain>
    </source>
</reference>
<dbReference type="AlphaFoldDB" id="A0A066YLV0"/>
<organism evidence="1 2">
    <name type="scientific">Kitasatospora cheerisanensis KCTC 2395</name>
    <dbReference type="NCBI Taxonomy" id="1348663"/>
    <lineage>
        <taxon>Bacteria</taxon>
        <taxon>Bacillati</taxon>
        <taxon>Actinomycetota</taxon>
        <taxon>Actinomycetes</taxon>
        <taxon>Kitasatosporales</taxon>
        <taxon>Streptomycetaceae</taxon>
        <taxon>Kitasatospora</taxon>
    </lineage>
</organism>
<protein>
    <submittedName>
        <fullName evidence="1">Uncharacterized protein</fullName>
    </submittedName>
</protein>
<dbReference type="Proteomes" id="UP000027178">
    <property type="component" value="Unassembled WGS sequence"/>
</dbReference>
<proteinExistence type="predicted"/>
<evidence type="ECO:0000313" key="1">
    <source>
        <dbReference type="EMBL" id="KDN80904.1"/>
    </source>
</evidence>
<evidence type="ECO:0000313" key="2">
    <source>
        <dbReference type="Proteomes" id="UP000027178"/>
    </source>
</evidence>
<sequence length="39" mass="3690">MVEVGEAGEGGAAGLAVDGASAGVGELGWSVREVKCSLA</sequence>
<dbReference type="EMBL" id="JNBY01000159">
    <property type="protein sequence ID" value="KDN80904.1"/>
    <property type="molecule type" value="Genomic_DNA"/>
</dbReference>
<accession>A0A066YLV0</accession>
<gene>
    <name evidence="1" type="ORF">KCH_73940</name>
</gene>
<comment type="caution">
    <text evidence="1">The sequence shown here is derived from an EMBL/GenBank/DDBJ whole genome shotgun (WGS) entry which is preliminary data.</text>
</comment>